<dbReference type="InterPro" id="IPR007527">
    <property type="entry name" value="Znf_SWIM"/>
</dbReference>
<evidence type="ECO:0000313" key="4">
    <source>
        <dbReference type="EMBL" id="GCB93116.1"/>
    </source>
</evidence>
<dbReference type="RefSeq" id="WP_037637290.1">
    <property type="nucleotide sequence ID" value="NZ_BHXC01000007.1"/>
</dbReference>
<feature type="compositionally biased region" description="Low complexity" evidence="2">
    <location>
        <begin position="148"/>
        <end position="159"/>
    </location>
</feature>
<keyword evidence="1" id="KW-0862">Zinc</keyword>
<organism evidence="4 5">
    <name type="scientific">Streptomyces noursei</name>
    <name type="common">Streptomyces albulus</name>
    <dbReference type="NCBI Taxonomy" id="1971"/>
    <lineage>
        <taxon>Bacteria</taxon>
        <taxon>Bacillati</taxon>
        <taxon>Actinomycetota</taxon>
        <taxon>Actinomycetes</taxon>
        <taxon>Kitasatosporales</taxon>
        <taxon>Streptomycetaceae</taxon>
        <taxon>Streptomyces</taxon>
    </lineage>
</organism>
<proteinExistence type="predicted"/>
<keyword evidence="1" id="KW-0479">Metal-binding</keyword>
<accession>A0A401R669</accession>
<feature type="region of interest" description="Disordered" evidence="2">
    <location>
        <begin position="191"/>
        <end position="218"/>
    </location>
</feature>
<evidence type="ECO:0000256" key="1">
    <source>
        <dbReference type="PROSITE-ProRule" id="PRU00325"/>
    </source>
</evidence>
<sequence>MNPRGERWTTDRVRALAPDAASHAAAARLARTGRWSAVGAAGDAVWGVCGASGATAHEAQQYQTVVDLNGPAFECSCPSRRSPCKHALGLLLRWVAPADPAAPVTEGAAHGDRPEGPPPSWAAEWLAERRERPGGGRTDEAGTGGPAAGAPSRAPADPAAARRRAERRSQRIGAGAAELEQRLQDLLHAGLTTVGPSDPPFSPSSPAGPGRPATGDRHSWDETAARMVDAQAPGLAGRVRELGALPSTGADWPSRLLEECALLHLLGQGFLGVEGLPAPLAATVRTRVGVTTEAADVLSGPDTVTLRDRWLVLAQHDGTEGPLTSRRIFLRGERTGRMALHLSFGGSHRPLDVALPPGHLLDADLAYYPGARPLRVALGERHSPAVPGPVPSGCGIDAALAAYGRALRDDPWLDAWPVVLADVTPIPGRSRGDWQLADADGESALPLDPRCLGRTAQWQLAAVSGGGPLTVFGECGHRGFLPLTLWDPTPVSLSP</sequence>
<dbReference type="AlphaFoldDB" id="A0A401R669"/>
<feature type="region of interest" description="Disordered" evidence="2">
    <location>
        <begin position="131"/>
        <end position="171"/>
    </location>
</feature>
<dbReference type="PROSITE" id="PS50966">
    <property type="entry name" value="ZF_SWIM"/>
    <property type="match status" value="1"/>
</dbReference>
<name>A0A401R669_STRNR</name>
<evidence type="ECO:0000259" key="3">
    <source>
        <dbReference type="PROSITE" id="PS50966"/>
    </source>
</evidence>
<dbReference type="GO" id="GO:0008270">
    <property type="term" value="F:zinc ion binding"/>
    <property type="evidence" value="ECO:0007669"/>
    <property type="project" value="UniProtKB-KW"/>
</dbReference>
<comment type="caution">
    <text evidence="4">The sequence shown here is derived from an EMBL/GenBank/DDBJ whole genome shotgun (WGS) entry which is preliminary data.</text>
</comment>
<gene>
    <name evidence="4" type="ORF">SALB_05895</name>
</gene>
<reference evidence="4 5" key="1">
    <citation type="journal article" date="2019" name="Microbiol. Resour. Announc.">
        <title>Draft Genome Sequence of the Most Traditional epsilon-Poly-l-Lysine Producer, Streptomyces albulus NBRC14147.</title>
        <authorList>
            <person name="Yamanaka K."/>
            <person name="Hamano Y."/>
        </authorList>
    </citation>
    <scope>NUCLEOTIDE SEQUENCE [LARGE SCALE GENOMIC DNA]</scope>
    <source>
        <strain evidence="4 5">NBRC 14147</strain>
    </source>
</reference>
<feature type="compositionally biased region" description="Basic and acidic residues" evidence="2">
    <location>
        <begin position="131"/>
        <end position="140"/>
    </location>
</feature>
<dbReference type="Proteomes" id="UP000288351">
    <property type="component" value="Unassembled WGS sequence"/>
</dbReference>
<feature type="compositionally biased region" description="Low complexity" evidence="2">
    <location>
        <begin position="204"/>
        <end position="213"/>
    </location>
</feature>
<evidence type="ECO:0000313" key="5">
    <source>
        <dbReference type="Proteomes" id="UP000288351"/>
    </source>
</evidence>
<dbReference type="Pfam" id="PF04434">
    <property type="entry name" value="SWIM"/>
    <property type="match status" value="1"/>
</dbReference>
<dbReference type="EMBL" id="BHXC01000007">
    <property type="protein sequence ID" value="GCB93116.1"/>
    <property type="molecule type" value="Genomic_DNA"/>
</dbReference>
<protein>
    <recommendedName>
        <fullName evidence="3">SWIM-type domain-containing protein</fullName>
    </recommendedName>
</protein>
<feature type="domain" description="SWIM-type" evidence="3">
    <location>
        <begin position="62"/>
        <end position="95"/>
    </location>
</feature>
<keyword evidence="1" id="KW-0863">Zinc-finger</keyword>
<evidence type="ECO:0000256" key="2">
    <source>
        <dbReference type="SAM" id="MobiDB-lite"/>
    </source>
</evidence>
<feature type="region of interest" description="Disordered" evidence="2">
    <location>
        <begin position="102"/>
        <end position="121"/>
    </location>
</feature>